<name>A0A8B6X369_9BURK</name>
<dbReference type="InterPro" id="IPR036648">
    <property type="entry name" value="CN_Hdrase_a/SCN_Hdrase_g_sf"/>
</dbReference>
<dbReference type="Proteomes" id="UP000675920">
    <property type="component" value="Unplaced"/>
</dbReference>
<reference evidence="2" key="1">
    <citation type="submission" date="2025-08" db="UniProtKB">
        <authorList>
            <consortium name="RefSeq"/>
        </authorList>
    </citation>
    <scope>IDENTIFICATION</scope>
</reference>
<protein>
    <submittedName>
        <fullName evidence="2">BMA_0021/BMA_0022 family TOMM bacteriocin</fullName>
    </submittedName>
</protein>
<dbReference type="GO" id="GO:0046914">
    <property type="term" value="F:transition metal ion binding"/>
    <property type="evidence" value="ECO:0007669"/>
    <property type="project" value="InterPro"/>
</dbReference>
<proteinExistence type="predicted"/>
<dbReference type="SUPFAM" id="SSF56209">
    <property type="entry name" value="Nitrile hydratase alpha chain"/>
    <property type="match status" value="1"/>
</dbReference>
<evidence type="ECO:0000313" key="1">
    <source>
        <dbReference type="Proteomes" id="UP000675920"/>
    </source>
</evidence>
<dbReference type="RefSeq" id="WP_028311207.1">
    <property type="nucleotide sequence ID" value="NZ_AXWS01000008.1"/>
</dbReference>
<sequence length="113" mass="13143">MSNKAQHGTYDKFLEYRAVIMQAIAKAWSNESFYRELVADPRAALLEHFGYEVPFKIAIEIDTESDEWLPTTVADWKVLKNNRLRMVLPPAPPVEERIEALADYNRYHLTFLG</sequence>
<organism evidence="1 2">
    <name type="scientific">Derxia gummosa DSM 723</name>
    <dbReference type="NCBI Taxonomy" id="1121388"/>
    <lineage>
        <taxon>Bacteria</taxon>
        <taxon>Pseudomonadati</taxon>
        <taxon>Pseudomonadota</taxon>
        <taxon>Betaproteobacteria</taxon>
        <taxon>Burkholderiales</taxon>
        <taxon>Alcaligenaceae</taxon>
        <taxon>Derxia</taxon>
    </lineage>
</organism>
<dbReference type="OrthoDB" id="9030739at2"/>
<dbReference type="GO" id="GO:0003824">
    <property type="term" value="F:catalytic activity"/>
    <property type="evidence" value="ECO:0007669"/>
    <property type="project" value="InterPro"/>
</dbReference>
<accession>A0A8B6X369</accession>
<keyword evidence="1" id="KW-1185">Reference proteome</keyword>
<dbReference type="Gene3D" id="3.90.330.10">
    <property type="entry name" value="Nitrile hydratase alpha /Thiocyanate hydrolase gamma"/>
    <property type="match status" value="1"/>
</dbReference>
<evidence type="ECO:0000313" key="2">
    <source>
        <dbReference type="RefSeq" id="WP_028311207.1"/>
    </source>
</evidence>
<dbReference type="NCBIfam" id="TIGR03795">
    <property type="entry name" value="RNP_Burkhold"/>
    <property type="match status" value="1"/>
</dbReference>
<dbReference type="InterPro" id="IPR022261">
    <property type="entry name" value="RNP_Burkhold"/>
</dbReference>
<dbReference type="AlphaFoldDB" id="A0A8B6X369"/>